<feature type="transmembrane region" description="Helical" evidence="2">
    <location>
        <begin position="62"/>
        <end position="85"/>
    </location>
</feature>
<name>A0A0G1XPW9_9BACT</name>
<evidence type="ECO:0000256" key="2">
    <source>
        <dbReference type="SAM" id="Phobius"/>
    </source>
</evidence>
<dbReference type="Pfam" id="PF18895">
    <property type="entry name" value="T4SS_pilin"/>
    <property type="match status" value="1"/>
</dbReference>
<sequence length="636" mass="67972">MQRACHFLRANRNTAAAVGILLLLFVFFVGAPPVFAQAELAQEVAEAAGLPQTNIVLIIARIIRAFLGVLGIILTVLVIYAGWLYMSAGGETGKVETAKKVLKNAVIGLIIILSAFAITQFVISRLLGAAGLGGATSASIARRYGEPLGSALDGRVISAHYPDRNALDIPRNTKIFITFVESINPASLIDGWSVETPSVTLLNTNNVKIFETAKEEKDALAAEKVKVSVTEEQGPDGKKVYRTFVFDPVDLLGNAQRDTNYTVALKPDIKKERGGDVFTGSSKEGYQWTFEVSTIVDVTPPTIVSFIPSADKTHDRNITVELTFSEAMNPLSAVGTWKQVGTGGAGFTNISVINRRDNKRVPGTYEISNAYRTVSFTTMDNCAKDECNNKIYCLPPLSPIQVEARAATVDAENAPQAELRGGGYDGLTDAAGNSLDGNGDGEATGPAATPGPPPKLSDTKSWSFNTNNNVDKRTPKIKLIAPGILEPLVDPSRPVEITFDMPMKTSSLTNTNVQLWPDPYYAFWFSVTPELIAPTLLSGGVPRITWGLPDQSLTKATIRHPPLVSTEDGGHNYYPVVTSNVKGINQFCLYPSVGPAIVPPGPPGSSCVGAPYCCDGNPSTTACKTGTNKELPIAPQ</sequence>
<protein>
    <recommendedName>
        <fullName evidence="5">SbsA Ig-like domain-containing protein</fullName>
    </recommendedName>
</protein>
<dbReference type="AlphaFoldDB" id="A0A0G1XPW9"/>
<dbReference type="InterPro" id="IPR043993">
    <property type="entry name" value="T4SS_pilin"/>
</dbReference>
<gene>
    <name evidence="3" type="ORF">UY77_C0008G0003</name>
</gene>
<dbReference type="NCBIfam" id="NF045849">
    <property type="entry name" value="ICE_MMCAP2_0565"/>
    <property type="match status" value="1"/>
</dbReference>
<reference evidence="3 4" key="1">
    <citation type="journal article" date="2015" name="Nature">
        <title>rRNA introns, odd ribosomes, and small enigmatic genomes across a large radiation of phyla.</title>
        <authorList>
            <person name="Brown C.T."/>
            <person name="Hug L.A."/>
            <person name="Thomas B.C."/>
            <person name="Sharon I."/>
            <person name="Castelle C.J."/>
            <person name="Singh A."/>
            <person name="Wilkins M.J."/>
            <person name="Williams K.H."/>
            <person name="Banfield J.F."/>
        </authorList>
    </citation>
    <scope>NUCLEOTIDE SEQUENCE [LARGE SCALE GENOMIC DNA]</scope>
</reference>
<proteinExistence type="predicted"/>
<evidence type="ECO:0008006" key="5">
    <source>
        <dbReference type="Google" id="ProtNLM"/>
    </source>
</evidence>
<dbReference type="Proteomes" id="UP000034711">
    <property type="component" value="Unassembled WGS sequence"/>
</dbReference>
<evidence type="ECO:0000313" key="4">
    <source>
        <dbReference type="Proteomes" id="UP000034711"/>
    </source>
</evidence>
<accession>A0A0G1XPW9</accession>
<organism evidence="3 4">
    <name type="scientific">Candidatus Uhrbacteria bacterium GW2011_GWA2_53_10</name>
    <dbReference type="NCBI Taxonomy" id="1618980"/>
    <lineage>
        <taxon>Bacteria</taxon>
        <taxon>Candidatus Uhriibacteriota</taxon>
    </lineage>
</organism>
<keyword evidence="2" id="KW-0812">Transmembrane</keyword>
<feature type="transmembrane region" description="Helical" evidence="2">
    <location>
        <begin position="105"/>
        <end position="123"/>
    </location>
</feature>
<dbReference type="EMBL" id="LCRI01000008">
    <property type="protein sequence ID" value="KKW32986.1"/>
    <property type="molecule type" value="Genomic_DNA"/>
</dbReference>
<evidence type="ECO:0000256" key="1">
    <source>
        <dbReference type="SAM" id="MobiDB-lite"/>
    </source>
</evidence>
<feature type="compositionally biased region" description="Polar residues" evidence="1">
    <location>
        <begin position="459"/>
        <end position="469"/>
    </location>
</feature>
<evidence type="ECO:0000313" key="3">
    <source>
        <dbReference type="EMBL" id="KKW32986.1"/>
    </source>
</evidence>
<keyword evidence="2" id="KW-1133">Transmembrane helix</keyword>
<keyword evidence="2" id="KW-0472">Membrane</keyword>
<comment type="caution">
    <text evidence="3">The sequence shown here is derived from an EMBL/GenBank/DDBJ whole genome shotgun (WGS) entry which is preliminary data.</text>
</comment>
<feature type="region of interest" description="Disordered" evidence="1">
    <location>
        <begin position="413"/>
        <end position="469"/>
    </location>
</feature>